<feature type="compositionally biased region" description="Basic and acidic residues" evidence="7">
    <location>
        <begin position="152"/>
        <end position="164"/>
    </location>
</feature>
<evidence type="ECO:0000259" key="8">
    <source>
        <dbReference type="PROSITE" id="PS50048"/>
    </source>
</evidence>
<dbReference type="InterPro" id="IPR007219">
    <property type="entry name" value="XnlR_reg_dom"/>
</dbReference>
<dbReference type="InterPro" id="IPR036864">
    <property type="entry name" value="Zn2-C6_fun-type_DNA-bd_sf"/>
</dbReference>
<dbReference type="CDD" id="cd12148">
    <property type="entry name" value="fungal_TF_MHR"/>
    <property type="match status" value="1"/>
</dbReference>
<dbReference type="CDD" id="cd00067">
    <property type="entry name" value="GAL4"/>
    <property type="match status" value="1"/>
</dbReference>
<dbReference type="VEuPathDB" id="FungiDB:PDIP_49350"/>
<dbReference type="EMBL" id="CP060775">
    <property type="protein sequence ID" value="QQK43502.1"/>
    <property type="molecule type" value="Genomic_DNA"/>
</dbReference>
<comment type="subcellular location">
    <subcellularLocation>
        <location evidence="1">Nucleus</location>
    </subcellularLocation>
</comment>
<feature type="compositionally biased region" description="Polar residues" evidence="7">
    <location>
        <begin position="123"/>
        <end position="151"/>
    </location>
</feature>
<organism evidence="9 10">
    <name type="scientific">Penicillium digitatum</name>
    <name type="common">Green mold</name>
    <dbReference type="NCBI Taxonomy" id="36651"/>
    <lineage>
        <taxon>Eukaryota</taxon>
        <taxon>Fungi</taxon>
        <taxon>Dikarya</taxon>
        <taxon>Ascomycota</taxon>
        <taxon>Pezizomycotina</taxon>
        <taxon>Eurotiomycetes</taxon>
        <taxon>Eurotiomycetidae</taxon>
        <taxon>Eurotiales</taxon>
        <taxon>Aspergillaceae</taxon>
        <taxon>Penicillium</taxon>
    </lineage>
</organism>
<dbReference type="InterPro" id="IPR050815">
    <property type="entry name" value="TF_fung"/>
</dbReference>
<feature type="domain" description="Zn(2)-C6 fungal-type" evidence="8">
    <location>
        <begin position="306"/>
        <end position="339"/>
    </location>
</feature>
<evidence type="ECO:0000256" key="6">
    <source>
        <dbReference type="ARBA" id="ARBA00023242"/>
    </source>
</evidence>
<dbReference type="AlphaFoldDB" id="A0A7T6XM61"/>
<dbReference type="GO" id="GO:0008270">
    <property type="term" value="F:zinc ion binding"/>
    <property type="evidence" value="ECO:0007669"/>
    <property type="project" value="InterPro"/>
</dbReference>
<feature type="region of interest" description="Disordered" evidence="7">
    <location>
        <begin position="81"/>
        <end position="185"/>
    </location>
</feature>
<gene>
    <name evidence="9" type="ORF">Pdw03_7403</name>
</gene>
<keyword evidence="4" id="KW-0238">DNA-binding</keyword>
<evidence type="ECO:0000256" key="1">
    <source>
        <dbReference type="ARBA" id="ARBA00004123"/>
    </source>
</evidence>
<feature type="compositionally biased region" description="Polar residues" evidence="7">
    <location>
        <begin position="165"/>
        <end position="175"/>
    </location>
</feature>
<dbReference type="Proteomes" id="UP000595662">
    <property type="component" value="Chromosome 2"/>
</dbReference>
<evidence type="ECO:0000256" key="3">
    <source>
        <dbReference type="ARBA" id="ARBA00023015"/>
    </source>
</evidence>
<keyword evidence="5" id="KW-0804">Transcription</keyword>
<evidence type="ECO:0000256" key="4">
    <source>
        <dbReference type="ARBA" id="ARBA00023125"/>
    </source>
</evidence>
<feature type="region of interest" description="Disordered" evidence="7">
    <location>
        <begin position="338"/>
        <end position="373"/>
    </location>
</feature>
<dbReference type="SUPFAM" id="SSF57701">
    <property type="entry name" value="Zn2/Cys6 DNA-binding domain"/>
    <property type="match status" value="1"/>
</dbReference>
<keyword evidence="2" id="KW-0479">Metal-binding</keyword>
<dbReference type="GO" id="GO:0006351">
    <property type="term" value="P:DNA-templated transcription"/>
    <property type="evidence" value="ECO:0007669"/>
    <property type="project" value="InterPro"/>
</dbReference>
<dbReference type="GeneID" id="26233252"/>
<dbReference type="GO" id="GO:0005634">
    <property type="term" value="C:nucleus"/>
    <property type="evidence" value="ECO:0007669"/>
    <property type="project" value="UniProtKB-SubCell"/>
</dbReference>
<feature type="compositionally biased region" description="Basic and acidic residues" evidence="7">
    <location>
        <begin position="108"/>
        <end position="119"/>
    </location>
</feature>
<evidence type="ECO:0000313" key="9">
    <source>
        <dbReference type="EMBL" id="QQK43502.1"/>
    </source>
</evidence>
<protein>
    <submittedName>
        <fullName evidence="9">Fungal transcriptional regulatory protein, N-terminal</fullName>
    </submittedName>
</protein>
<dbReference type="Pfam" id="PF00172">
    <property type="entry name" value="Zn_clus"/>
    <property type="match status" value="1"/>
</dbReference>
<dbReference type="SMART" id="SM00066">
    <property type="entry name" value="GAL4"/>
    <property type="match status" value="1"/>
</dbReference>
<dbReference type="PROSITE" id="PS00463">
    <property type="entry name" value="ZN2_CY6_FUNGAL_1"/>
    <property type="match status" value="1"/>
</dbReference>
<dbReference type="Gene3D" id="4.10.240.10">
    <property type="entry name" value="Zn(2)-C6 fungal-type DNA-binding domain"/>
    <property type="match status" value="1"/>
</dbReference>
<dbReference type="PANTHER" id="PTHR47338">
    <property type="entry name" value="ZN(II)2CYS6 TRANSCRIPTION FACTOR (EUROFUNG)-RELATED"/>
    <property type="match status" value="1"/>
</dbReference>
<dbReference type="Pfam" id="PF04082">
    <property type="entry name" value="Fungal_trans"/>
    <property type="match status" value="1"/>
</dbReference>
<reference evidence="9 10" key="1">
    <citation type="submission" date="2020-08" db="EMBL/GenBank/DDBJ databases">
        <title>The completed genome sequence of the pathogenic ascomycete fungus Penicillium digitatum.</title>
        <authorList>
            <person name="Wang M."/>
        </authorList>
    </citation>
    <scope>NUCLEOTIDE SEQUENCE [LARGE SCALE GENOMIC DNA]</scope>
    <source>
        <strain evidence="9 10">PdW03</strain>
    </source>
</reference>
<evidence type="ECO:0000256" key="2">
    <source>
        <dbReference type="ARBA" id="ARBA00022723"/>
    </source>
</evidence>
<keyword evidence="3" id="KW-0805">Transcription regulation</keyword>
<dbReference type="PANTHER" id="PTHR47338:SF11">
    <property type="entry name" value="ZN(II)2CYS6 TRANSCRIPTION FACTOR (EUROFUNG)"/>
    <property type="match status" value="1"/>
</dbReference>
<dbReference type="VEuPathDB" id="FungiDB:PDIP_49360"/>
<name>A0A7T6XM61_PENDI</name>
<keyword evidence="6" id="KW-0539">Nucleus</keyword>
<sequence length="992" mass="110098">MRDALITVLGDRIIEALPFLPSSFLDTIPIQAQSNCVKHSDSIHHPTAMSTPQGAGSGSVSGSGIGSHYYVGPFGQSADLPYQLPPPRVPASLHFGSDPFSRQKGSPRGKDNRPNHQKPEQLPSVSQILTPTSGTNSVQYPQPFACSTPNTGRRESAYPPHYHDSSFQGPSTSVQDKGRSESLPQLHAGLPSLSQVAMHGHGCIRNHTPTRSVSSAISYPHGQLPLHATSSNDQAPNGELSSPESATRSRNHPLRPHVVDERVIDGELCFVYADGSFCPKFIDGTPVNANWGVTKAGRPRKRLGLACLTCREKKIKCNPNPTPEAVCDQCRKSGRECRFESAPRGNRHPLRGSAGPSGRPDPYPPANHGALDVSPASYDIARASDSATSLPGTNGHSPISESSMLTPSAQEPTYETMAEAHKASRSRSYQFPPSLSGDDKFARLSTHIESTRSPEYSDILGELKDNNSDDPLAASWHLDPYESDPETAVHYTECYFLHMNDGLYHMFPHGRFSSWLKTYPTKSADDKMLLYSMMALGSVFSDRPDKMAAMRRFSRIARFAINRSQHTISLQLAQSHIIMSLWYYATGSLVGSWDSIGAAGRAVFGLRYNVESGGVVVDQSQMCDYGLHPQALIECRRRTFWIAFVLDRFSSLYSASSTFISSDAALLRLPCREEIYETQQYATVPYFQSFLNHIPASTGDDRSTLSPMAFLIEIMAIWGDVSLHITRLPHIPPEAYNRLTEDFHTTIVQKSNQWMNRLPEYLTFSPINLERSIRQRKVDTFISTHLFYHASLMKLYRYARHQSLRPEILGQYIHRARYHAVEILRISLTFDQYAKKIIPSRHNTETSISQILLLNPFLGYVILSAVDVLSSAGLASQLHECISYIRGALDTVQELGRCWDSSLQLSTILHRRLGLMISCLNERSVFVQKQGFALDGPPLEMKVHAGALHSHPPTTMSEDLFTGSMPRQVLLNALRLDETLISESGIAWIRDP</sequence>
<evidence type="ECO:0000256" key="7">
    <source>
        <dbReference type="SAM" id="MobiDB-lite"/>
    </source>
</evidence>
<dbReference type="PROSITE" id="PS50048">
    <property type="entry name" value="ZN2_CY6_FUNGAL_2"/>
    <property type="match status" value="1"/>
</dbReference>
<evidence type="ECO:0000313" key="10">
    <source>
        <dbReference type="Proteomes" id="UP000595662"/>
    </source>
</evidence>
<feature type="compositionally biased region" description="Polar residues" evidence="7">
    <location>
        <begin position="228"/>
        <end position="248"/>
    </location>
</feature>
<feature type="region of interest" description="Disordered" evidence="7">
    <location>
        <begin position="39"/>
        <end position="60"/>
    </location>
</feature>
<dbReference type="GO" id="GO:0000981">
    <property type="term" value="F:DNA-binding transcription factor activity, RNA polymerase II-specific"/>
    <property type="evidence" value="ECO:0007669"/>
    <property type="project" value="InterPro"/>
</dbReference>
<evidence type="ECO:0000256" key="5">
    <source>
        <dbReference type="ARBA" id="ARBA00023163"/>
    </source>
</evidence>
<proteinExistence type="predicted"/>
<dbReference type="KEGG" id="pdp:PDIP_49350"/>
<dbReference type="InterPro" id="IPR001138">
    <property type="entry name" value="Zn2Cys6_DnaBD"/>
</dbReference>
<dbReference type="GO" id="GO:0003677">
    <property type="term" value="F:DNA binding"/>
    <property type="evidence" value="ECO:0007669"/>
    <property type="project" value="UniProtKB-KW"/>
</dbReference>
<dbReference type="RefSeq" id="XP_014533929.2">
    <property type="nucleotide sequence ID" value="XM_014678443.2"/>
</dbReference>
<accession>A0A7T6XM61</accession>
<feature type="region of interest" description="Disordered" evidence="7">
    <location>
        <begin position="214"/>
        <end position="254"/>
    </location>
</feature>
<feature type="region of interest" description="Disordered" evidence="7">
    <location>
        <begin position="385"/>
        <end position="406"/>
    </location>
</feature>